<evidence type="ECO:0000313" key="2">
    <source>
        <dbReference type="Proteomes" id="UP001151760"/>
    </source>
</evidence>
<evidence type="ECO:0000313" key="1">
    <source>
        <dbReference type="EMBL" id="GJU02729.1"/>
    </source>
</evidence>
<organism evidence="1 2">
    <name type="scientific">Tanacetum coccineum</name>
    <dbReference type="NCBI Taxonomy" id="301880"/>
    <lineage>
        <taxon>Eukaryota</taxon>
        <taxon>Viridiplantae</taxon>
        <taxon>Streptophyta</taxon>
        <taxon>Embryophyta</taxon>
        <taxon>Tracheophyta</taxon>
        <taxon>Spermatophyta</taxon>
        <taxon>Magnoliopsida</taxon>
        <taxon>eudicotyledons</taxon>
        <taxon>Gunneridae</taxon>
        <taxon>Pentapetalae</taxon>
        <taxon>asterids</taxon>
        <taxon>campanulids</taxon>
        <taxon>Asterales</taxon>
        <taxon>Asteraceae</taxon>
        <taxon>Asteroideae</taxon>
        <taxon>Anthemideae</taxon>
        <taxon>Anthemidinae</taxon>
        <taxon>Tanacetum</taxon>
    </lineage>
</organism>
<reference evidence="1" key="1">
    <citation type="journal article" date="2022" name="Int. J. Mol. Sci.">
        <title>Draft Genome of Tanacetum Coccineum: Genomic Comparison of Closely Related Tanacetum-Family Plants.</title>
        <authorList>
            <person name="Yamashiro T."/>
            <person name="Shiraishi A."/>
            <person name="Nakayama K."/>
            <person name="Satake H."/>
        </authorList>
    </citation>
    <scope>NUCLEOTIDE SEQUENCE</scope>
</reference>
<name>A0ABQ5IUT6_9ASTR</name>
<comment type="caution">
    <text evidence="1">The sequence shown here is derived from an EMBL/GenBank/DDBJ whole genome shotgun (WGS) entry which is preliminary data.</text>
</comment>
<gene>
    <name evidence="1" type="ORF">Tco_1113067</name>
</gene>
<reference evidence="1" key="2">
    <citation type="submission" date="2022-01" db="EMBL/GenBank/DDBJ databases">
        <authorList>
            <person name="Yamashiro T."/>
            <person name="Shiraishi A."/>
            <person name="Satake H."/>
            <person name="Nakayama K."/>
        </authorList>
    </citation>
    <scope>NUCLEOTIDE SEQUENCE</scope>
</reference>
<sequence>MLIIAENVIAARADNRPPMLDKSQYIINGPFKYGIVEVPRTPTTPASIRDMTYDDLTEPEKIREPYDIRATNIVLQGLPQDIYNLVNHHTEAKEILDRVKLLIKGSKLSLQERESKL</sequence>
<protein>
    <submittedName>
        <fullName evidence="1">Uncharacterized protein</fullName>
    </submittedName>
</protein>
<accession>A0ABQ5IUT6</accession>
<proteinExistence type="predicted"/>
<keyword evidence="2" id="KW-1185">Reference proteome</keyword>
<dbReference type="Proteomes" id="UP001151760">
    <property type="component" value="Unassembled WGS sequence"/>
</dbReference>
<dbReference type="EMBL" id="BQNB010021089">
    <property type="protein sequence ID" value="GJU02729.1"/>
    <property type="molecule type" value="Genomic_DNA"/>
</dbReference>